<reference evidence="1 2" key="1">
    <citation type="submission" date="2019-08" db="EMBL/GenBank/DDBJ databases">
        <title>Deep-cultivation of Planctomycetes and their phenomic and genomic characterization uncovers novel biology.</title>
        <authorList>
            <person name="Wiegand S."/>
            <person name="Jogler M."/>
            <person name="Boedeker C."/>
            <person name="Pinto D."/>
            <person name="Vollmers J."/>
            <person name="Rivas-Marin E."/>
            <person name="Kohn T."/>
            <person name="Peeters S.H."/>
            <person name="Heuer A."/>
            <person name="Rast P."/>
            <person name="Oberbeckmann S."/>
            <person name="Bunk B."/>
            <person name="Jeske O."/>
            <person name="Meyerdierks A."/>
            <person name="Storesund J.E."/>
            <person name="Kallscheuer N."/>
            <person name="Luecker S."/>
            <person name="Lage O.M."/>
            <person name="Pohl T."/>
            <person name="Merkel B.J."/>
            <person name="Hornburger P."/>
            <person name="Mueller R.-W."/>
            <person name="Bruemmer F."/>
            <person name="Labrenz M."/>
            <person name="Spormann A.M."/>
            <person name="Op den Camp H."/>
            <person name="Overmann J."/>
            <person name="Amann R."/>
            <person name="Jetten M.S.M."/>
            <person name="Mascher T."/>
            <person name="Medema M.H."/>
            <person name="Devos D.P."/>
            <person name="Kaster A.-K."/>
            <person name="Ovreas L."/>
            <person name="Rohde M."/>
            <person name="Galperin M.Y."/>
            <person name="Jogler C."/>
        </authorList>
    </citation>
    <scope>NUCLEOTIDE SEQUENCE [LARGE SCALE GENOMIC DNA]</scope>
    <source>
        <strain evidence="1 2">UC8</strain>
    </source>
</reference>
<dbReference type="KEGG" id="rul:UC8_01490"/>
<sequence length="136" mass="15545">MRILDADRFGVFEYASFDNVDDFRVERYLPPAATNITVDKYAQGFRARFTISQSQLDAYLDDVWRKYGDRSVVSRGEMLAMETVDEQSHQLYFGDLGWPYLDDANEVHGPTAGNGAGFTIWFSPSEGVAYQRGSYW</sequence>
<dbReference type="AlphaFoldDB" id="A0A5B9QMF3"/>
<evidence type="ECO:0000313" key="2">
    <source>
        <dbReference type="Proteomes" id="UP000325286"/>
    </source>
</evidence>
<organism evidence="1 2">
    <name type="scientific">Roseimaritima ulvae</name>
    <dbReference type="NCBI Taxonomy" id="980254"/>
    <lineage>
        <taxon>Bacteria</taxon>
        <taxon>Pseudomonadati</taxon>
        <taxon>Planctomycetota</taxon>
        <taxon>Planctomycetia</taxon>
        <taxon>Pirellulales</taxon>
        <taxon>Pirellulaceae</taxon>
        <taxon>Roseimaritima</taxon>
    </lineage>
</organism>
<gene>
    <name evidence="1" type="ORF">UC8_01490</name>
</gene>
<dbReference type="Proteomes" id="UP000325286">
    <property type="component" value="Chromosome"/>
</dbReference>
<proteinExistence type="predicted"/>
<keyword evidence="2" id="KW-1185">Reference proteome</keyword>
<evidence type="ECO:0000313" key="1">
    <source>
        <dbReference type="EMBL" id="QEG38196.1"/>
    </source>
</evidence>
<name>A0A5B9QMF3_9BACT</name>
<dbReference type="EMBL" id="CP042914">
    <property type="protein sequence ID" value="QEG38196.1"/>
    <property type="molecule type" value="Genomic_DNA"/>
</dbReference>
<protein>
    <submittedName>
        <fullName evidence="1">Uncharacterized protein</fullName>
    </submittedName>
</protein>
<accession>A0A5B9QMF3</accession>